<comment type="caution">
    <text evidence="1">The sequence shown here is derived from an EMBL/GenBank/DDBJ whole genome shotgun (WGS) entry which is preliminary data.</text>
</comment>
<dbReference type="Proteomes" id="UP001363035">
    <property type="component" value="Unassembled WGS sequence"/>
</dbReference>
<accession>A0ABU8I6A9</accession>
<evidence type="ECO:0000313" key="1">
    <source>
        <dbReference type="EMBL" id="MEI5984971.1"/>
    </source>
</evidence>
<dbReference type="EMBL" id="JAYLLN010000018">
    <property type="protein sequence ID" value="MEI5984971.1"/>
    <property type="molecule type" value="Genomic_DNA"/>
</dbReference>
<organism evidence="1 2">
    <name type="scientific">Sphingobacterium tenebrionis</name>
    <dbReference type="NCBI Taxonomy" id="3111775"/>
    <lineage>
        <taxon>Bacteria</taxon>
        <taxon>Pseudomonadati</taxon>
        <taxon>Bacteroidota</taxon>
        <taxon>Sphingobacteriia</taxon>
        <taxon>Sphingobacteriales</taxon>
        <taxon>Sphingobacteriaceae</taxon>
        <taxon>Sphingobacterium</taxon>
    </lineage>
</organism>
<sequence length="150" mass="17456">MQLDEDLKFEINDDGQFIRITPIGKMNDGSDWDKNWIKTQIELKSGGFIGSYEADLTTFDFKILKEGLSRLYNNLNDKMTFNDLEGYLELIIQGDNTGNFTIQITCNDKPGIYSTQLQFEMHFDQTYIMPLVKRLENITNRFQIIGDFNT</sequence>
<evidence type="ECO:0000313" key="2">
    <source>
        <dbReference type="Proteomes" id="UP001363035"/>
    </source>
</evidence>
<dbReference type="InterPro" id="IPR056510">
    <property type="entry name" value="WapI"/>
</dbReference>
<proteinExistence type="predicted"/>
<dbReference type="RefSeq" id="WP_134776704.1">
    <property type="nucleotide sequence ID" value="NZ_JAYLLN010000018.1"/>
</dbReference>
<dbReference type="Pfam" id="PF24716">
    <property type="entry name" value="WapI"/>
    <property type="match status" value="1"/>
</dbReference>
<name>A0ABU8I6A9_9SPHI</name>
<gene>
    <name evidence="1" type="ORF">VJ786_08650</name>
</gene>
<keyword evidence="2" id="KW-1185">Reference proteome</keyword>
<protein>
    <submittedName>
        <fullName evidence="1">Uncharacterized protein</fullName>
    </submittedName>
</protein>
<reference evidence="1 2" key="1">
    <citation type="submission" date="2024-01" db="EMBL/GenBank/DDBJ databases">
        <title>Sphingobacterium tenebrionis sp. nov., a novel endophyte isolated from tenebrio molitor intestines.</title>
        <authorList>
            <person name="Zhang C."/>
        </authorList>
    </citation>
    <scope>NUCLEOTIDE SEQUENCE [LARGE SCALE GENOMIC DNA]</scope>
    <source>
        <strain evidence="1 2">PU5-4</strain>
    </source>
</reference>